<dbReference type="STRING" id="631454.N177_0416"/>
<dbReference type="SUPFAM" id="SSF103473">
    <property type="entry name" value="MFS general substrate transporter"/>
    <property type="match status" value="1"/>
</dbReference>
<evidence type="ECO:0000256" key="6">
    <source>
        <dbReference type="ARBA" id="ARBA00023136"/>
    </source>
</evidence>
<keyword evidence="10" id="KW-1185">Reference proteome</keyword>
<evidence type="ECO:0000256" key="2">
    <source>
        <dbReference type="ARBA" id="ARBA00008335"/>
    </source>
</evidence>
<dbReference type="NCBIfam" id="TIGR00901">
    <property type="entry name" value="2A0125"/>
    <property type="match status" value="1"/>
</dbReference>
<feature type="transmembrane region" description="Helical" evidence="7">
    <location>
        <begin position="423"/>
        <end position="444"/>
    </location>
</feature>
<comment type="caution">
    <text evidence="9">The sequence shown here is derived from an EMBL/GenBank/DDBJ whole genome shotgun (WGS) entry which is preliminary data.</text>
</comment>
<comment type="similarity">
    <text evidence="2">Belongs to the major facilitator superfamily.</text>
</comment>
<accession>V4RVC1</accession>
<reference evidence="9 10" key="1">
    <citation type="journal article" date="2014" name="Genome Announc.">
        <title>Draft Genome Sequence of Lutibaculum baratangense Strain AMV1T, Isolated from a Mud Volcano in Andamans, India.</title>
        <authorList>
            <person name="Singh A."/>
            <person name="Sreenivas A."/>
            <person name="Sathyanarayana Reddy G."/>
            <person name="Pinnaka A.K."/>
            <person name="Shivaji S."/>
        </authorList>
    </citation>
    <scope>NUCLEOTIDE SEQUENCE [LARGE SCALE GENOMIC DNA]</scope>
    <source>
        <strain evidence="9 10">AMV1</strain>
    </source>
</reference>
<dbReference type="AlphaFoldDB" id="V4RVC1"/>
<keyword evidence="4 7" id="KW-0812">Transmembrane</keyword>
<dbReference type="eggNOG" id="COG2211">
    <property type="taxonomic scope" value="Bacteria"/>
</dbReference>
<feature type="transmembrane region" description="Helical" evidence="7">
    <location>
        <begin position="358"/>
        <end position="384"/>
    </location>
</feature>
<keyword evidence="3" id="KW-0813">Transport</keyword>
<comment type="subcellular location">
    <subcellularLocation>
        <location evidence="1">Membrane</location>
        <topology evidence="1">Multi-pass membrane protein</topology>
    </subcellularLocation>
</comment>
<dbReference type="PROSITE" id="PS50850">
    <property type="entry name" value="MFS"/>
    <property type="match status" value="1"/>
</dbReference>
<feature type="transmembrane region" description="Helical" evidence="7">
    <location>
        <begin position="267"/>
        <end position="292"/>
    </location>
</feature>
<dbReference type="InterPro" id="IPR020846">
    <property type="entry name" value="MFS_dom"/>
</dbReference>
<dbReference type="EMBL" id="AWXZ01000012">
    <property type="protein sequence ID" value="ESR26990.1"/>
    <property type="molecule type" value="Genomic_DNA"/>
</dbReference>
<dbReference type="RefSeq" id="WP_023430567.1">
    <property type="nucleotide sequence ID" value="NZ_AWXZ01000012.1"/>
</dbReference>
<dbReference type="InterPro" id="IPR011701">
    <property type="entry name" value="MFS"/>
</dbReference>
<evidence type="ECO:0000256" key="3">
    <source>
        <dbReference type="ARBA" id="ARBA00022448"/>
    </source>
</evidence>
<dbReference type="GO" id="GO:0016020">
    <property type="term" value="C:membrane"/>
    <property type="evidence" value="ECO:0007669"/>
    <property type="project" value="UniProtKB-SubCell"/>
</dbReference>
<dbReference type="PANTHER" id="PTHR12778:SF10">
    <property type="entry name" value="MAJOR FACILITATOR SUPERFAMILY DOMAIN-CONTAINING PROTEIN 3"/>
    <property type="match status" value="1"/>
</dbReference>
<feature type="transmembrane region" description="Helical" evidence="7">
    <location>
        <begin position="396"/>
        <end position="417"/>
    </location>
</feature>
<dbReference type="InterPro" id="IPR036259">
    <property type="entry name" value="MFS_trans_sf"/>
</dbReference>
<dbReference type="GO" id="GO:0022857">
    <property type="term" value="F:transmembrane transporter activity"/>
    <property type="evidence" value="ECO:0007669"/>
    <property type="project" value="InterPro"/>
</dbReference>
<dbReference type="OrthoDB" id="9787815at2"/>
<feature type="transmembrane region" description="Helical" evidence="7">
    <location>
        <begin position="101"/>
        <end position="118"/>
    </location>
</feature>
<feature type="transmembrane region" description="Helical" evidence="7">
    <location>
        <begin position="304"/>
        <end position="323"/>
    </location>
</feature>
<proteinExistence type="inferred from homology"/>
<feature type="transmembrane region" description="Helical" evidence="7">
    <location>
        <begin position="201"/>
        <end position="221"/>
    </location>
</feature>
<keyword evidence="5 7" id="KW-1133">Transmembrane helix</keyword>
<evidence type="ECO:0000256" key="1">
    <source>
        <dbReference type="ARBA" id="ARBA00004141"/>
    </source>
</evidence>
<evidence type="ECO:0000256" key="4">
    <source>
        <dbReference type="ARBA" id="ARBA00022692"/>
    </source>
</evidence>
<feature type="transmembrane region" description="Helical" evidence="7">
    <location>
        <begin position="29"/>
        <end position="55"/>
    </location>
</feature>
<evidence type="ECO:0000259" key="8">
    <source>
        <dbReference type="PROSITE" id="PS50850"/>
    </source>
</evidence>
<dbReference type="PANTHER" id="PTHR12778">
    <property type="entry name" value="SOLUTE CARRIER FAMILY 33 ACETYL-COA TRANSPORTER -RELATED"/>
    <property type="match status" value="1"/>
</dbReference>
<feature type="transmembrane region" description="Helical" evidence="7">
    <location>
        <begin position="124"/>
        <end position="142"/>
    </location>
</feature>
<feature type="transmembrane region" description="Helical" evidence="7">
    <location>
        <begin position="61"/>
        <end position="80"/>
    </location>
</feature>
<gene>
    <name evidence="9" type="ORF">N177_0416</name>
</gene>
<dbReference type="PATRIC" id="fig|631454.5.peg.408"/>
<dbReference type="Gene3D" id="1.20.1250.20">
    <property type="entry name" value="MFS general substrate transporter like domains"/>
    <property type="match status" value="2"/>
</dbReference>
<dbReference type="Proteomes" id="UP000017819">
    <property type="component" value="Unassembled WGS sequence"/>
</dbReference>
<evidence type="ECO:0000313" key="9">
    <source>
        <dbReference type="EMBL" id="ESR26990.1"/>
    </source>
</evidence>
<keyword evidence="6 7" id="KW-0472">Membrane</keyword>
<protein>
    <submittedName>
        <fullName evidence="9">AmpG permease</fullName>
    </submittedName>
</protein>
<feature type="transmembrane region" description="Helical" evidence="7">
    <location>
        <begin position="163"/>
        <end position="189"/>
    </location>
</feature>
<organism evidence="9 10">
    <name type="scientific">Lutibaculum baratangense AMV1</name>
    <dbReference type="NCBI Taxonomy" id="631454"/>
    <lineage>
        <taxon>Bacteria</taxon>
        <taxon>Pseudomonadati</taxon>
        <taxon>Pseudomonadota</taxon>
        <taxon>Alphaproteobacteria</taxon>
        <taxon>Hyphomicrobiales</taxon>
        <taxon>Tepidamorphaceae</taxon>
        <taxon>Lutibaculum</taxon>
    </lineage>
</organism>
<evidence type="ECO:0000256" key="7">
    <source>
        <dbReference type="SAM" id="Phobius"/>
    </source>
</evidence>
<feature type="transmembrane region" description="Helical" evidence="7">
    <location>
        <begin position="330"/>
        <end position="352"/>
    </location>
</feature>
<evidence type="ECO:0000313" key="10">
    <source>
        <dbReference type="Proteomes" id="UP000017819"/>
    </source>
</evidence>
<evidence type="ECO:0000256" key="5">
    <source>
        <dbReference type="ARBA" id="ARBA00022989"/>
    </source>
</evidence>
<dbReference type="Pfam" id="PF07690">
    <property type="entry name" value="MFS_1"/>
    <property type="match status" value="1"/>
</dbReference>
<feature type="domain" description="Major facilitator superfamily (MFS) profile" evidence="8">
    <location>
        <begin position="251"/>
        <end position="462"/>
    </location>
</feature>
<sequence>MTTGELTEAPLGRRERFAAALKVFLQPRVLIVLFLGFASGLPLALSGSTLALRMADQGVDLGTIGLFSLVGIPYTIKFLWAPIVDATNVPVLTRLLGRRRGWLILSQLLLIAAVVYLGSLDPTIMPWAVAFGALLVAIASATQDIVIDAFRVESLPDEEQAAGMAWFVSAYRVGMLVSTAGAALAVSYLQANGFELGAAWGWAYAAMAGFVLVGMITTLLATEPGRDGRTDQTHLGEEHAPKQNPVMRVAVTAYAAFHEFLTRRDAIAILIFVVLYKFCDAFAGVMTAPFVLDIGFSKAAYAGIVKGVGFGAVLVGGFVGGAMARAMPMYTALMIAGVLQMASNLVFSWQALIGPELWALSVTIAVENFTGGIGTVIFVAYISSLCTDARHTATQYALLAALAAVGRTVLAATAGYAAEAIGWVSFFAITAVAALPGLALLWWLGTRGHFKPKSEPGEVATA</sequence>
<name>V4RVC1_9HYPH</name>
<dbReference type="InterPro" id="IPR004752">
    <property type="entry name" value="AmpG_permease/AT-1"/>
</dbReference>